<name>A0A1V1P0J5_9BACT</name>
<protein>
    <submittedName>
        <fullName evidence="3">Uncharacterized protein</fullName>
    </submittedName>
</protein>
<sequence length="185" mass="21309">MFLIFWIPTSNADDHHEKRGKHHYDKTNTHRYDKSFSSNERHEKDKGNETTGLIAAFIFVAANITVILSILIRALNRSSQISNIRKDQFRKINKIQKKYLSPVHYTLNPIALFFGLTHFFLSYCRSSSLPEWGLGGMAILVVMGLLIKLKMLPQKIRKSVYQFHANPLPLCILMIILFIGHGIID</sequence>
<keyword evidence="2" id="KW-0472">Membrane</keyword>
<feature type="compositionally biased region" description="Basic and acidic residues" evidence="1">
    <location>
        <begin position="25"/>
        <end position="46"/>
    </location>
</feature>
<evidence type="ECO:0000256" key="2">
    <source>
        <dbReference type="SAM" id="Phobius"/>
    </source>
</evidence>
<feature type="transmembrane region" description="Helical" evidence="2">
    <location>
        <begin position="53"/>
        <end position="75"/>
    </location>
</feature>
<feature type="transmembrane region" description="Helical" evidence="2">
    <location>
        <begin position="163"/>
        <end position="184"/>
    </location>
</feature>
<keyword evidence="2" id="KW-1133">Transmembrane helix</keyword>
<evidence type="ECO:0000256" key="1">
    <source>
        <dbReference type="SAM" id="MobiDB-lite"/>
    </source>
</evidence>
<feature type="region of interest" description="Disordered" evidence="1">
    <location>
        <begin position="14"/>
        <end position="46"/>
    </location>
</feature>
<feature type="transmembrane region" description="Helical" evidence="2">
    <location>
        <begin position="132"/>
        <end position="151"/>
    </location>
</feature>
<gene>
    <name evidence="3" type="ORF">OMM_04605</name>
</gene>
<comment type="caution">
    <text evidence="3">The sequence shown here is derived from an EMBL/GenBank/DDBJ whole genome shotgun (WGS) entry which is preliminary data.</text>
</comment>
<organism evidence="3 4">
    <name type="scientific">Candidatus Magnetoglobus multicellularis str. Araruama</name>
    <dbReference type="NCBI Taxonomy" id="890399"/>
    <lineage>
        <taxon>Bacteria</taxon>
        <taxon>Pseudomonadati</taxon>
        <taxon>Thermodesulfobacteriota</taxon>
        <taxon>Desulfobacteria</taxon>
        <taxon>Desulfobacterales</taxon>
        <taxon>Desulfobacteraceae</taxon>
        <taxon>Candidatus Magnetoglobus</taxon>
    </lineage>
</organism>
<accession>A0A1V1P0J5</accession>
<dbReference type="AlphaFoldDB" id="A0A1V1P0J5"/>
<proteinExistence type="predicted"/>
<feature type="transmembrane region" description="Helical" evidence="2">
    <location>
        <begin position="99"/>
        <end position="120"/>
    </location>
</feature>
<dbReference type="Proteomes" id="UP000189670">
    <property type="component" value="Unassembled WGS sequence"/>
</dbReference>
<keyword evidence="2" id="KW-0812">Transmembrane</keyword>
<reference evidence="4" key="1">
    <citation type="submission" date="2012-11" db="EMBL/GenBank/DDBJ databases">
        <authorList>
            <person name="Lucero-Rivera Y.E."/>
            <person name="Tovar-Ramirez D."/>
        </authorList>
    </citation>
    <scope>NUCLEOTIDE SEQUENCE [LARGE SCALE GENOMIC DNA]</scope>
    <source>
        <strain evidence="4">Araruama</strain>
    </source>
</reference>
<evidence type="ECO:0000313" key="4">
    <source>
        <dbReference type="Proteomes" id="UP000189670"/>
    </source>
</evidence>
<dbReference type="EMBL" id="ATBP01000978">
    <property type="protein sequence ID" value="ETR68379.1"/>
    <property type="molecule type" value="Genomic_DNA"/>
</dbReference>
<evidence type="ECO:0000313" key="3">
    <source>
        <dbReference type="EMBL" id="ETR68379.1"/>
    </source>
</evidence>